<proteinExistence type="predicted"/>
<dbReference type="OrthoDB" id="2384680at2759"/>
<name>A0A9N9N5N7_9GLOM</name>
<dbReference type="AlphaFoldDB" id="A0A9N9N5N7"/>
<comment type="caution">
    <text evidence="2">The sequence shown here is derived from an EMBL/GenBank/DDBJ whole genome shotgun (WGS) entry which is preliminary data.</text>
</comment>
<sequence length="49" mass="5188">MKSVLKVLFISLAVISSVFAFPAERDSKQEIHVTSPGPGPWAVGSTQAC</sequence>
<gene>
    <name evidence="2" type="ORF">RFULGI_LOCUS10542</name>
</gene>
<dbReference type="EMBL" id="CAJVPZ010021054">
    <property type="protein sequence ID" value="CAG8704364.1"/>
    <property type="molecule type" value="Genomic_DNA"/>
</dbReference>
<reference evidence="2" key="1">
    <citation type="submission" date="2021-06" db="EMBL/GenBank/DDBJ databases">
        <authorList>
            <person name="Kallberg Y."/>
            <person name="Tangrot J."/>
            <person name="Rosling A."/>
        </authorList>
    </citation>
    <scope>NUCLEOTIDE SEQUENCE</scope>
    <source>
        <strain evidence="2">IN212</strain>
    </source>
</reference>
<dbReference type="Proteomes" id="UP000789396">
    <property type="component" value="Unassembled WGS sequence"/>
</dbReference>
<accession>A0A9N9N5N7</accession>
<organism evidence="2 3">
    <name type="scientific">Racocetra fulgida</name>
    <dbReference type="NCBI Taxonomy" id="60492"/>
    <lineage>
        <taxon>Eukaryota</taxon>
        <taxon>Fungi</taxon>
        <taxon>Fungi incertae sedis</taxon>
        <taxon>Mucoromycota</taxon>
        <taxon>Glomeromycotina</taxon>
        <taxon>Glomeromycetes</taxon>
        <taxon>Diversisporales</taxon>
        <taxon>Gigasporaceae</taxon>
        <taxon>Racocetra</taxon>
    </lineage>
</organism>
<feature type="chain" id="PRO_5040333220" evidence="1">
    <location>
        <begin position="21"/>
        <end position="49"/>
    </location>
</feature>
<evidence type="ECO:0000313" key="3">
    <source>
        <dbReference type="Proteomes" id="UP000789396"/>
    </source>
</evidence>
<keyword evidence="1" id="KW-0732">Signal</keyword>
<evidence type="ECO:0000256" key="1">
    <source>
        <dbReference type="SAM" id="SignalP"/>
    </source>
</evidence>
<keyword evidence="3" id="KW-1185">Reference proteome</keyword>
<feature type="non-terminal residue" evidence="2">
    <location>
        <position position="49"/>
    </location>
</feature>
<evidence type="ECO:0000313" key="2">
    <source>
        <dbReference type="EMBL" id="CAG8704364.1"/>
    </source>
</evidence>
<feature type="signal peptide" evidence="1">
    <location>
        <begin position="1"/>
        <end position="20"/>
    </location>
</feature>
<protein>
    <submittedName>
        <fullName evidence="2">16840_t:CDS:1</fullName>
    </submittedName>
</protein>